<dbReference type="GO" id="GO:0005615">
    <property type="term" value="C:extracellular space"/>
    <property type="evidence" value="ECO:0007669"/>
    <property type="project" value="TreeGrafter"/>
</dbReference>
<keyword evidence="2" id="KW-0964">Secreted</keyword>
<reference evidence="5 6" key="1">
    <citation type="journal article" date="2015" name="Genome Biol.">
        <title>Comparative genomics of Steinernema reveals deeply conserved gene regulatory networks.</title>
        <authorList>
            <person name="Dillman A.R."/>
            <person name="Macchietto M."/>
            <person name="Porter C.F."/>
            <person name="Rogers A."/>
            <person name="Williams B."/>
            <person name="Antoshechkin I."/>
            <person name="Lee M.M."/>
            <person name="Goodwin Z."/>
            <person name="Lu X."/>
            <person name="Lewis E.E."/>
            <person name="Goodrich-Blair H."/>
            <person name="Stock S.P."/>
            <person name="Adams B.J."/>
            <person name="Sternberg P.W."/>
            <person name="Mortazavi A."/>
        </authorList>
    </citation>
    <scope>NUCLEOTIDE SEQUENCE [LARGE SCALE GENOMIC DNA]</scope>
    <source>
        <strain evidence="5 6">ALL</strain>
    </source>
</reference>
<dbReference type="STRING" id="34508.A0A4U5LU00"/>
<keyword evidence="6" id="KW-1185">Reference proteome</keyword>
<dbReference type="Proteomes" id="UP000298663">
    <property type="component" value="Unassembled WGS sequence"/>
</dbReference>
<name>A0A4U5LU00_STECR</name>
<dbReference type="PANTHER" id="PTHR23192">
    <property type="entry name" value="OLFACTOMEDIN-RELATED"/>
    <property type="match status" value="1"/>
</dbReference>
<dbReference type="AlphaFoldDB" id="A0A4U5LU00"/>
<accession>A0A4U5LU00</accession>
<dbReference type="InterPro" id="IPR050605">
    <property type="entry name" value="Olfactomedin-like_domain"/>
</dbReference>
<dbReference type="PROSITE" id="PS51132">
    <property type="entry name" value="OLF"/>
    <property type="match status" value="1"/>
</dbReference>
<evidence type="ECO:0000313" key="6">
    <source>
        <dbReference type="Proteomes" id="UP000298663"/>
    </source>
</evidence>
<sequence length="332" mass="39836">MSKARIDAMSFDDRDASGISAPRYSDREQLPAILEQMLLNGTEVDDCIKVCLTNYSITHEPEIPTSTEIAYYPHSSLLRRRRQTRLPRSREHVLRHLDEGRLSQIWKEFRMQKRWLTPHFHGDFVYEYVDEANLRRQNVEVKHRLPYRYDGTNSVFFNGSLYYHRANTPRIAKYELHSKRYDEVTIRNADYRDDHFTYNMSMSYFDIAVDENALWVMFHYEKEPFLSVAKLDINNLTIYDIWNLTMINHNEMGNGFVACGVVYLVRSAFELKSEITIAYDFYRDKYRQPNIRWVNLYRNANMMSYNPYDKRVYIYDHGYLLTLPARLSWRAR</sequence>
<evidence type="ECO:0000313" key="5">
    <source>
        <dbReference type="EMBL" id="TKR59573.1"/>
    </source>
</evidence>
<evidence type="ECO:0000256" key="1">
    <source>
        <dbReference type="ARBA" id="ARBA00004613"/>
    </source>
</evidence>
<evidence type="ECO:0000256" key="3">
    <source>
        <dbReference type="PROSITE-ProRule" id="PRU00446"/>
    </source>
</evidence>
<dbReference type="GO" id="GO:0007165">
    <property type="term" value="P:signal transduction"/>
    <property type="evidence" value="ECO:0007669"/>
    <property type="project" value="TreeGrafter"/>
</dbReference>
<feature type="domain" description="Olfactomedin-like" evidence="4">
    <location>
        <begin position="50"/>
        <end position="329"/>
    </location>
</feature>
<proteinExistence type="predicted"/>
<comment type="subcellular location">
    <subcellularLocation>
        <location evidence="1">Secreted</location>
    </subcellularLocation>
</comment>
<dbReference type="SMART" id="SM00284">
    <property type="entry name" value="OLF"/>
    <property type="match status" value="1"/>
</dbReference>
<organism evidence="5 6">
    <name type="scientific">Steinernema carpocapsae</name>
    <name type="common">Entomopathogenic nematode</name>
    <dbReference type="NCBI Taxonomy" id="34508"/>
    <lineage>
        <taxon>Eukaryota</taxon>
        <taxon>Metazoa</taxon>
        <taxon>Ecdysozoa</taxon>
        <taxon>Nematoda</taxon>
        <taxon>Chromadorea</taxon>
        <taxon>Rhabditida</taxon>
        <taxon>Tylenchina</taxon>
        <taxon>Panagrolaimomorpha</taxon>
        <taxon>Strongyloidoidea</taxon>
        <taxon>Steinernematidae</taxon>
        <taxon>Steinernema</taxon>
    </lineage>
</organism>
<reference evidence="5 6" key="2">
    <citation type="journal article" date="2019" name="G3 (Bethesda)">
        <title>Hybrid Assembly of the Genome of the Entomopathogenic Nematode Steinernema carpocapsae Identifies the X-Chromosome.</title>
        <authorList>
            <person name="Serra L."/>
            <person name="Macchietto M."/>
            <person name="Macias-Munoz A."/>
            <person name="McGill C.J."/>
            <person name="Rodriguez I.M."/>
            <person name="Rodriguez B."/>
            <person name="Murad R."/>
            <person name="Mortazavi A."/>
        </authorList>
    </citation>
    <scope>NUCLEOTIDE SEQUENCE [LARGE SCALE GENOMIC DNA]</scope>
    <source>
        <strain evidence="5 6">ALL</strain>
    </source>
</reference>
<comment type="caution">
    <text evidence="5">The sequence shown here is derived from an EMBL/GenBank/DDBJ whole genome shotgun (WGS) entry which is preliminary data.</text>
</comment>
<dbReference type="PANTHER" id="PTHR23192:SF85">
    <property type="entry name" value="GLIOMEDIN"/>
    <property type="match status" value="1"/>
</dbReference>
<dbReference type="Pfam" id="PF02191">
    <property type="entry name" value="OLF"/>
    <property type="match status" value="1"/>
</dbReference>
<dbReference type="EMBL" id="AZBU02000012">
    <property type="protein sequence ID" value="TKR59573.1"/>
    <property type="molecule type" value="Genomic_DNA"/>
</dbReference>
<dbReference type="OrthoDB" id="8626508at2759"/>
<evidence type="ECO:0000259" key="4">
    <source>
        <dbReference type="PROSITE" id="PS51132"/>
    </source>
</evidence>
<comment type="caution">
    <text evidence="3">Lacks conserved residue(s) required for the propagation of feature annotation.</text>
</comment>
<gene>
    <name evidence="5" type="ORF">L596_029225</name>
</gene>
<dbReference type="InterPro" id="IPR003112">
    <property type="entry name" value="Olfac-like_dom"/>
</dbReference>
<protein>
    <recommendedName>
        <fullName evidence="4">Olfactomedin-like domain-containing protein</fullName>
    </recommendedName>
</protein>
<evidence type="ECO:0000256" key="2">
    <source>
        <dbReference type="ARBA" id="ARBA00022525"/>
    </source>
</evidence>